<dbReference type="AlphaFoldDB" id="A0A4S8P298"/>
<dbReference type="EMBL" id="STGX01000022">
    <property type="protein sequence ID" value="THV23441.1"/>
    <property type="molecule type" value="Genomic_DNA"/>
</dbReference>
<name>A0A4S8P298_9ACTN</name>
<keyword evidence="3" id="KW-1185">Reference proteome</keyword>
<comment type="caution">
    <text evidence="2">The sequence shown here is derived from an EMBL/GenBank/DDBJ whole genome shotgun (WGS) entry which is preliminary data.</text>
</comment>
<protein>
    <submittedName>
        <fullName evidence="2">Uncharacterized protein</fullName>
    </submittedName>
</protein>
<reference evidence="2 3" key="1">
    <citation type="journal article" date="2018" name="Int. J. Syst. Evol. Microbiol.">
        <title>Glycomyces paridis sp. nov., isolated from the medicinal plant Paris polyphylla.</title>
        <authorList>
            <person name="Fang X.M."/>
            <person name="Bai J.L."/>
            <person name="Su J."/>
            <person name="Zhao L.L."/>
            <person name="Liu H.Y."/>
            <person name="Ma B.P."/>
            <person name="Zhang Y.Q."/>
            <person name="Yu L.Y."/>
        </authorList>
    </citation>
    <scope>NUCLEOTIDE SEQUENCE [LARGE SCALE GENOMIC DNA]</scope>
    <source>
        <strain evidence="2 3">CPCC 204357</strain>
    </source>
</reference>
<organism evidence="2 3">
    <name type="scientific">Glycomyces paridis</name>
    <dbReference type="NCBI Taxonomy" id="2126555"/>
    <lineage>
        <taxon>Bacteria</taxon>
        <taxon>Bacillati</taxon>
        <taxon>Actinomycetota</taxon>
        <taxon>Actinomycetes</taxon>
        <taxon>Glycomycetales</taxon>
        <taxon>Glycomycetaceae</taxon>
        <taxon>Glycomyces</taxon>
    </lineage>
</organism>
<dbReference type="RefSeq" id="WP_136532008.1">
    <property type="nucleotide sequence ID" value="NZ_STGX01000022.1"/>
</dbReference>
<accession>A0A4S8P298</accession>
<keyword evidence="1" id="KW-1133">Transmembrane helix</keyword>
<keyword evidence="1" id="KW-0472">Membrane</keyword>
<dbReference type="Proteomes" id="UP000305792">
    <property type="component" value="Unassembled WGS sequence"/>
</dbReference>
<evidence type="ECO:0000313" key="2">
    <source>
        <dbReference type="EMBL" id="THV23441.1"/>
    </source>
</evidence>
<sequence length="444" mass="46240">MNEDEVRDLLDTAGAVPVDADRIDPDHIIRAGRRGVVRKRIGVATTGTAAAVLAVVAAVGIPMAIGGGATAAAGAPEALPTAPVDPDFLSQWARADGAGCPLPETEETDRAAAYTEALFAGLAEIGLKPNGSCGEDTPFDGFYYTDLDRDAFYLLETYAFEDADPSAPEWANMEANIWNAEGLDLTEGDGGEACGSYPGMTCNWIETAAGPMLVGEGTGLDPTDLAGSPEDSADVPMISVMLLRGDIVIDLDLKFHVEPGRSLPTTEQLAAIAESIPVNQQAAPSATPTEADLIDDLAAAILEGLPGADVDLSTGEVVRLGPDITEYGGPVYGTGHTHMAFLLAELESGETVRFFLQAEPIDATDEPDQAADTYAQCADAECDITASSAGHDSIHRTIDGDLPSLTALDYGTAWMIGIGVEPFNGDDTPPVDFTTLDTILAALR</sequence>
<evidence type="ECO:0000313" key="3">
    <source>
        <dbReference type="Proteomes" id="UP000305792"/>
    </source>
</evidence>
<evidence type="ECO:0000256" key="1">
    <source>
        <dbReference type="SAM" id="Phobius"/>
    </source>
</evidence>
<keyword evidence="1" id="KW-0812">Transmembrane</keyword>
<dbReference type="OrthoDB" id="5185968at2"/>
<feature type="transmembrane region" description="Helical" evidence="1">
    <location>
        <begin position="41"/>
        <end position="65"/>
    </location>
</feature>
<gene>
    <name evidence="2" type="ORF">E9998_22815</name>
</gene>
<proteinExistence type="predicted"/>